<feature type="region of interest" description="Disordered" evidence="1">
    <location>
        <begin position="53"/>
        <end position="108"/>
    </location>
</feature>
<evidence type="ECO:0008006" key="4">
    <source>
        <dbReference type="Google" id="ProtNLM"/>
    </source>
</evidence>
<evidence type="ECO:0000256" key="1">
    <source>
        <dbReference type="SAM" id="MobiDB-lite"/>
    </source>
</evidence>
<dbReference type="KEGG" id="cva:CVAR_1767"/>
<dbReference type="HOGENOM" id="CLU_1701322_0_0_11"/>
<accession>G0HBK6</accession>
<protein>
    <recommendedName>
        <fullName evidence="4">HTH luxR-type domain-containing protein</fullName>
    </recommendedName>
</protein>
<dbReference type="Proteomes" id="UP000006659">
    <property type="component" value="Chromosome"/>
</dbReference>
<evidence type="ECO:0000313" key="2">
    <source>
        <dbReference type="EMBL" id="AEK37119.1"/>
    </source>
</evidence>
<organism evidence="2 3">
    <name type="scientific">Corynebacterium variabile (strain DSM 44702 / CIP 107183 / JCM 12073 / NCIMB 30131)</name>
    <name type="common">Corynebacterium mooreparkense</name>
    <dbReference type="NCBI Taxonomy" id="858619"/>
    <lineage>
        <taxon>Bacteria</taxon>
        <taxon>Bacillati</taxon>
        <taxon>Actinomycetota</taxon>
        <taxon>Actinomycetes</taxon>
        <taxon>Mycobacteriales</taxon>
        <taxon>Corynebacteriaceae</taxon>
        <taxon>Corynebacterium</taxon>
    </lineage>
</organism>
<feature type="compositionally biased region" description="Basic residues" evidence="1">
    <location>
        <begin position="65"/>
        <end position="74"/>
    </location>
</feature>
<feature type="compositionally biased region" description="Basic residues" evidence="1">
    <location>
        <begin position="90"/>
        <end position="99"/>
    </location>
</feature>
<dbReference type="AlphaFoldDB" id="G0HBK6"/>
<proteinExistence type="predicted"/>
<dbReference type="STRING" id="858619.CVAR_1767"/>
<evidence type="ECO:0000313" key="3">
    <source>
        <dbReference type="Proteomes" id="UP000006659"/>
    </source>
</evidence>
<gene>
    <name evidence="2" type="ordered locus">CVAR_1767</name>
</gene>
<dbReference type="EMBL" id="CP002917">
    <property type="protein sequence ID" value="AEK37119.1"/>
    <property type="molecule type" value="Genomic_DNA"/>
</dbReference>
<reference evidence="2 3" key="1">
    <citation type="journal article" date="2011" name="BMC Genomics">
        <title>Complete genome sequence of Corynebacterium variabile DSM 44702 isolated from the surface of smear-ripened cheeses and insights into cheese ripening and flavor generation.</title>
        <authorList>
            <person name="Schroeder J."/>
            <person name="Maus I."/>
            <person name="Trost E."/>
            <person name="Tauch A."/>
        </authorList>
    </citation>
    <scope>NUCLEOTIDE SEQUENCE [LARGE SCALE GENOMIC DNA]</scope>
    <source>
        <strain evidence="3">DSM 44702 / JCM 12073 / NCIMB 30131</strain>
    </source>
</reference>
<dbReference type="eggNOG" id="ENOG5031XZP">
    <property type="taxonomic scope" value="Bacteria"/>
</dbReference>
<sequence>MVDRLDEVACWVFRIQRKRQCGGHVPSPRSVCIIVDRQFDYYQKAYINLLAPSTTCSNRGDGGRRRNQHPHHRQDHTERRPQNVAPPARRPGRQRHSLRSPRPSNRVATSLRVTRRPGAVSKHVANVLLKLGMTPSDENRRVRAVLAWLRHTGR</sequence>
<name>G0HBK6_CORVD</name>